<dbReference type="GO" id="GO:0005886">
    <property type="term" value="C:plasma membrane"/>
    <property type="evidence" value="ECO:0007669"/>
    <property type="project" value="UniProtKB-SubCell"/>
</dbReference>
<feature type="transmembrane region" description="Helical" evidence="7">
    <location>
        <begin position="21"/>
        <end position="41"/>
    </location>
</feature>
<evidence type="ECO:0000256" key="4">
    <source>
        <dbReference type="ARBA" id="ARBA00022801"/>
    </source>
</evidence>
<evidence type="ECO:0000256" key="5">
    <source>
        <dbReference type="ARBA" id="ARBA00022989"/>
    </source>
</evidence>
<dbReference type="OrthoDB" id="9789113at2"/>
<keyword evidence="4" id="KW-0378">Hydrolase</keyword>
<proteinExistence type="predicted"/>
<dbReference type="AlphaFoldDB" id="A0A3T0HXT4"/>
<keyword evidence="3 7" id="KW-0812">Transmembrane</keyword>
<dbReference type="SMART" id="SM00014">
    <property type="entry name" value="acidPPc"/>
    <property type="match status" value="1"/>
</dbReference>
<evidence type="ECO:0000256" key="6">
    <source>
        <dbReference type="ARBA" id="ARBA00023136"/>
    </source>
</evidence>
<gene>
    <name evidence="9" type="ORF">CHR53_11830</name>
</gene>
<dbReference type="STRING" id="1193713.GCA_001636315_04794"/>
<evidence type="ECO:0000256" key="7">
    <source>
        <dbReference type="SAM" id="Phobius"/>
    </source>
</evidence>
<feature type="transmembrane region" description="Helical" evidence="7">
    <location>
        <begin position="53"/>
        <end position="72"/>
    </location>
</feature>
<evidence type="ECO:0000256" key="1">
    <source>
        <dbReference type="ARBA" id="ARBA00004651"/>
    </source>
</evidence>
<evidence type="ECO:0000313" key="10">
    <source>
        <dbReference type="Proteomes" id="UP000282892"/>
    </source>
</evidence>
<name>A0A3T0HXT4_9BACI</name>
<evidence type="ECO:0000259" key="8">
    <source>
        <dbReference type="SMART" id="SM00014"/>
    </source>
</evidence>
<feature type="transmembrane region" description="Helical" evidence="7">
    <location>
        <begin position="142"/>
        <end position="160"/>
    </location>
</feature>
<organism evidence="9 10">
    <name type="scientific">Neobacillus mesonae</name>
    <dbReference type="NCBI Taxonomy" id="1193713"/>
    <lineage>
        <taxon>Bacteria</taxon>
        <taxon>Bacillati</taxon>
        <taxon>Bacillota</taxon>
        <taxon>Bacilli</taxon>
        <taxon>Bacillales</taxon>
        <taxon>Bacillaceae</taxon>
        <taxon>Neobacillus</taxon>
    </lineage>
</organism>
<dbReference type="SUPFAM" id="SSF48317">
    <property type="entry name" value="Acid phosphatase/Vanadium-dependent haloperoxidase"/>
    <property type="match status" value="1"/>
</dbReference>
<dbReference type="Proteomes" id="UP000282892">
    <property type="component" value="Chromosome"/>
</dbReference>
<dbReference type="Pfam" id="PF01569">
    <property type="entry name" value="PAP2"/>
    <property type="match status" value="1"/>
</dbReference>
<keyword evidence="2" id="KW-1003">Cell membrane</keyword>
<dbReference type="InterPro" id="IPR000326">
    <property type="entry name" value="PAP2/HPO"/>
</dbReference>
<evidence type="ECO:0000313" key="9">
    <source>
        <dbReference type="EMBL" id="AZU61916.1"/>
    </source>
</evidence>
<keyword evidence="5 7" id="KW-1133">Transmembrane helix</keyword>
<keyword evidence="6 7" id="KW-0472">Membrane</keyword>
<evidence type="ECO:0000256" key="2">
    <source>
        <dbReference type="ARBA" id="ARBA00022475"/>
    </source>
</evidence>
<dbReference type="Gene3D" id="1.20.144.10">
    <property type="entry name" value="Phosphatidic acid phosphatase type 2/haloperoxidase"/>
    <property type="match status" value="1"/>
</dbReference>
<accession>A0A3T0HXT4</accession>
<dbReference type="PANTHER" id="PTHR14969">
    <property type="entry name" value="SPHINGOSINE-1-PHOSPHATE PHOSPHOHYDROLASE"/>
    <property type="match status" value="1"/>
</dbReference>
<dbReference type="KEGG" id="nmk:CHR53_11830"/>
<dbReference type="PANTHER" id="PTHR14969:SF62">
    <property type="entry name" value="DECAPRENYLPHOSPHORYL-5-PHOSPHORIBOSE PHOSPHATASE RV3807C-RELATED"/>
    <property type="match status" value="1"/>
</dbReference>
<dbReference type="InterPro" id="IPR036938">
    <property type="entry name" value="PAP2/HPO_sf"/>
</dbReference>
<dbReference type="EMBL" id="CP022572">
    <property type="protein sequence ID" value="AZU61916.1"/>
    <property type="molecule type" value="Genomic_DNA"/>
</dbReference>
<feature type="transmembrane region" description="Helical" evidence="7">
    <location>
        <begin position="104"/>
        <end position="130"/>
    </location>
</feature>
<feature type="domain" description="Phosphatidic acid phosphatase type 2/haloperoxidase" evidence="8">
    <location>
        <begin position="48"/>
        <end position="161"/>
    </location>
</feature>
<dbReference type="GO" id="GO:0016787">
    <property type="term" value="F:hydrolase activity"/>
    <property type="evidence" value="ECO:0007669"/>
    <property type="project" value="UniProtKB-KW"/>
</dbReference>
<protein>
    <submittedName>
        <fullName evidence="9">Phosphatase PAP2 family protein</fullName>
    </submittedName>
</protein>
<dbReference type="RefSeq" id="WP_066397709.1">
    <property type="nucleotide sequence ID" value="NZ_CP022572.1"/>
</dbReference>
<reference evidence="9 10" key="1">
    <citation type="submission" date="2017-07" db="EMBL/GenBank/DDBJ databases">
        <title>The complete genome sequence of Bacillus mesonae strain H20-5, an efficient strain improving plant abiotic stress resistance.</title>
        <authorList>
            <person name="Kim S.Y."/>
            <person name="Song H."/>
            <person name="Sang M.K."/>
            <person name="Weon H.-Y."/>
            <person name="Song J."/>
        </authorList>
    </citation>
    <scope>NUCLEOTIDE SEQUENCE [LARGE SCALE GENOMIC DNA]</scope>
    <source>
        <strain evidence="9 10">H20-5</strain>
    </source>
</reference>
<sequence>MNERMFKGINQYAGTSRLLDFLMVLISGKARYVYLLVVIILCVRRHAYRKMAAYTGVSVGVAYIICFLIKLFSFQPRPYVKHSVHLLPPFPSKKDSSFPSKHTTLAFAMAASVIVYHRLAGSLLWLLSVLVGVSRIWTGQHYPSDIVGSAIIGNVTAYLVKQLKPINRFLRIIN</sequence>
<keyword evidence="10" id="KW-1185">Reference proteome</keyword>
<comment type="subcellular location">
    <subcellularLocation>
        <location evidence="1">Cell membrane</location>
        <topology evidence="1">Multi-pass membrane protein</topology>
    </subcellularLocation>
</comment>
<evidence type="ECO:0000256" key="3">
    <source>
        <dbReference type="ARBA" id="ARBA00022692"/>
    </source>
</evidence>